<dbReference type="GO" id="GO:0005739">
    <property type="term" value="C:mitochondrion"/>
    <property type="evidence" value="ECO:0007669"/>
    <property type="project" value="TreeGrafter"/>
</dbReference>
<dbReference type="InterPro" id="IPR035959">
    <property type="entry name" value="RutC-like_sf"/>
</dbReference>
<dbReference type="Gene3D" id="3.30.1330.40">
    <property type="entry name" value="RutC-like"/>
    <property type="match status" value="2"/>
</dbReference>
<dbReference type="OrthoDB" id="309640at2759"/>
<dbReference type="SUPFAM" id="SSF55298">
    <property type="entry name" value="YjgF-like"/>
    <property type="match status" value="1"/>
</dbReference>
<dbReference type="KEGG" id="abp:AGABI1DRAFT85377"/>
<evidence type="ECO:0000313" key="2">
    <source>
        <dbReference type="Proteomes" id="UP000008493"/>
    </source>
</evidence>
<dbReference type="EMBL" id="JH971390">
    <property type="protein sequence ID" value="EKM79544.1"/>
    <property type="molecule type" value="Genomic_DNA"/>
</dbReference>
<dbReference type="PANTHER" id="PTHR11803">
    <property type="entry name" value="2-IMINOBUTANOATE/2-IMINOPROPANOATE DEAMINASE RIDA"/>
    <property type="match status" value="1"/>
</dbReference>
<dbReference type="OMA" id="NVEMECV"/>
<dbReference type="eggNOG" id="KOG2317">
    <property type="taxonomic scope" value="Eukaryota"/>
</dbReference>
<dbReference type="HOGENOM" id="CLU_100715_7_2_1"/>
<dbReference type="FunCoup" id="K5VYH6">
    <property type="interactions" value="225"/>
</dbReference>
<dbReference type="InterPro" id="IPR006175">
    <property type="entry name" value="YjgF/YER057c/UK114"/>
</dbReference>
<dbReference type="GO" id="GO:0005829">
    <property type="term" value="C:cytosol"/>
    <property type="evidence" value="ECO:0007669"/>
    <property type="project" value="TreeGrafter"/>
</dbReference>
<gene>
    <name evidence="1" type="ORF">AGABI1DRAFT_85377</name>
</gene>
<dbReference type="InParanoid" id="K5VYH6"/>
<accession>K5VYH6</accession>
<dbReference type="STRING" id="597362.K5VYH6"/>
<dbReference type="Pfam" id="PF01042">
    <property type="entry name" value="Ribonuc_L-PSP"/>
    <property type="match status" value="1"/>
</dbReference>
<dbReference type="GO" id="GO:0019239">
    <property type="term" value="F:deaminase activity"/>
    <property type="evidence" value="ECO:0007669"/>
    <property type="project" value="TreeGrafter"/>
</dbReference>
<name>K5VYH6_AGABU</name>
<reference evidence="2" key="1">
    <citation type="journal article" date="2012" name="Proc. Natl. Acad. Sci. U.S.A.">
        <title>Genome sequence of the button mushroom Agaricus bisporus reveals mechanisms governing adaptation to a humic-rich ecological niche.</title>
        <authorList>
            <person name="Morin E."/>
            <person name="Kohler A."/>
            <person name="Baker A.R."/>
            <person name="Foulongne-Oriol M."/>
            <person name="Lombard V."/>
            <person name="Nagy L.G."/>
            <person name="Ohm R.A."/>
            <person name="Patyshakuliyeva A."/>
            <person name="Brun A."/>
            <person name="Aerts A.L."/>
            <person name="Bailey A.M."/>
            <person name="Billette C."/>
            <person name="Coutinho P.M."/>
            <person name="Deakin G."/>
            <person name="Doddapaneni H."/>
            <person name="Floudas D."/>
            <person name="Grimwood J."/>
            <person name="Hilden K."/>
            <person name="Kuees U."/>
            <person name="LaButti K.M."/>
            <person name="Lapidus A."/>
            <person name="Lindquist E.A."/>
            <person name="Lucas S.M."/>
            <person name="Murat C."/>
            <person name="Riley R.W."/>
            <person name="Salamov A.A."/>
            <person name="Schmutz J."/>
            <person name="Subramanian V."/>
            <person name="Woesten H.A.B."/>
            <person name="Xu J."/>
            <person name="Eastwood D.C."/>
            <person name="Foster G.D."/>
            <person name="Sonnenberg A.S."/>
            <person name="Cullen D."/>
            <person name="de Vries R.P."/>
            <person name="Lundell T."/>
            <person name="Hibbett D.S."/>
            <person name="Henrissat B."/>
            <person name="Burton K.S."/>
            <person name="Kerrigan R.W."/>
            <person name="Challen M.P."/>
            <person name="Grigoriev I.V."/>
            <person name="Martin F."/>
        </authorList>
    </citation>
    <scope>NUCLEOTIDE SEQUENCE [LARGE SCALE GENOMIC DNA]</scope>
    <source>
        <strain evidence="2">JB137-S8 / ATCC MYA-4627 / FGSC 10392</strain>
    </source>
</reference>
<proteinExistence type="predicted"/>
<dbReference type="CDD" id="cd00448">
    <property type="entry name" value="YjgF_YER057c_UK114_family"/>
    <property type="match status" value="1"/>
</dbReference>
<keyword evidence="2" id="KW-1185">Reference proteome</keyword>
<evidence type="ECO:0000313" key="1">
    <source>
        <dbReference type="EMBL" id="EKM79544.1"/>
    </source>
</evidence>
<sequence>MAVSKKTVSVPDIHPPLPISQAVITNGFVYISGVVGCDKTAKVVDGGIQAERAGTKLANVVKVNIYLANFDRDFASMNEVYVQFFGTENPPARTCVGVAKLPLNSNVEMECVAAMPP</sequence>
<protein>
    <submittedName>
        <fullName evidence="1">Uncharacterized protein</fullName>
    </submittedName>
</protein>
<dbReference type="PANTHER" id="PTHR11803:SF42">
    <property type="entry name" value="MMF1"/>
    <property type="match status" value="1"/>
</dbReference>
<dbReference type="AlphaFoldDB" id="K5VYH6"/>
<dbReference type="RefSeq" id="XP_007330176.1">
    <property type="nucleotide sequence ID" value="XM_007330114.1"/>
</dbReference>
<organism evidence="1 2">
    <name type="scientific">Agaricus bisporus var. burnettii (strain JB137-S8 / ATCC MYA-4627 / FGSC 10392)</name>
    <name type="common">White button mushroom</name>
    <dbReference type="NCBI Taxonomy" id="597362"/>
    <lineage>
        <taxon>Eukaryota</taxon>
        <taxon>Fungi</taxon>
        <taxon>Dikarya</taxon>
        <taxon>Basidiomycota</taxon>
        <taxon>Agaricomycotina</taxon>
        <taxon>Agaricomycetes</taxon>
        <taxon>Agaricomycetidae</taxon>
        <taxon>Agaricales</taxon>
        <taxon>Agaricineae</taxon>
        <taxon>Agaricaceae</taxon>
        <taxon>Agaricus</taxon>
    </lineage>
</organism>
<dbReference type="Proteomes" id="UP000008493">
    <property type="component" value="Unassembled WGS sequence"/>
</dbReference>
<dbReference type="GeneID" id="18832052"/>